<sequence length="396" mass="44769">MTSSRKNKTLYIDKEAASALQLVNDGLLSPVTKLMNEAESKEVLQTGLINGKSFPFPFILAPSGHRNEETIASLEKGEELTILCDGKIFATLTVEETFKIDPNERVKHIYGTNDLTHPGVMTTIKRIGHWAVSGAYTILNKQKNSNKEDIKRVKELIGANHISSLVMAANPLHRAHERLIRQTLESTDLLIIFLLKPYDSANIAFDIRKESLEFFINNFLPKNRVIIIPLENSYIFAGYNEIIIDAIVAKNYGCNRLTIGRNHAGLGMFYECNSNKSIVDKVIGIDIEITVASEYVYCDECKTLVSKNTCPHGQHHQISYHSDSILELLEAGLLPPAVLIRKEISSFLLSKLFPNRFKNLEKLYYDTFPVKGLLEEHSEKDFYLELMKLYQTTSLT</sequence>
<evidence type="ECO:0000313" key="4">
    <source>
        <dbReference type="EMBL" id="SFV69959.1"/>
    </source>
</evidence>
<name>A0A1W1CVZ8_9ZZZZ</name>
<dbReference type="InterPro" id="IPR025980">
    <property type="entry name" value="ATP-Sase_PUA-like_dom"/>
</dbReference>
<feature type="domain" description="ATP-sulfurylase PUA-like" evidence="3">
    <location>
        <begin position="5"/>
        <end position="140"/>
    </location>
</feature>
<feature type="domain" description="Sulphate adenylyltransferase catalytic" evidence="2">
    <location>
        <begin position="150"/>
        <end position="349"/>
    </location>
</feature>
<dbReference type="Gene3D" id="3.40.50.620">
    <property type="entry name" value="HUPs"/>
    <property type="match status" value="1"/>
</dbReference>
<dbReference type="PANTHER" id="PTHR43509">
    <property type="match status" value="1"/>
</dbReference>
<keyword evidence="4" id="KW-0548">Nucleotidyltransferase</keyword>
<reference evidence="4" key="1">
    <citation type="submission" date="2016-10" db="EMBL/GenBank/DDBJ databases">
        <authorList>
            <person name="de Groot N.N."/>
        </authorList>
    </citation>
    <scope>NUCLEOTIDE SEQUENCE</scope>
</reference>
<dbReference type="Pfam" id="PF01747">
    <property type="entry name" value="ATP-sulfurylase"/>
    <property type="match status" value="1"/>
</dbReference>
<dbReference type="EC" id="2.7.7.4" evidence="4"/>
<dbReference type="Pfam" id="PF14306">
    <property type="entry name" value="PUA_2"/>
    <property type="match status" value="1"/>
</dbReference>
<keyword evidence="4" id="KW-0808">Transferase</keyword>
<organism evidence="4">
    <name type="scientific">hydrothermal vent metagenome</name>
    <dbReference type="NCBI Taxonomy" id="652676"/>
    <lineage>
        <taxon>unclassified sequences</taxon>
        <taxon>metagenomes</taxon>
        <taxon>ecological metagenomes</taxon>
    </lineage>
</organism>
<dbReference type="Gene3D" id="3.10.400.10">
    <property type="entry name" value="Sulfate adenylyltransferase"/>
    <property type="match status" value="1"/>
</dbReference>
<evidence type="ECO:0000259" key="2">
    <source>
        <dbReference type="Pfam" id="PF01747"/>
    </source>
</evidence>
<dbReference type="InterPro" id="IPR015947">
    <property type="entry name" value="PUA-like_sf"/>
</dbReference>
<comment type="pathway">
    <text evidence="1">Sulfur metabolism; hydrogen sulfide biosynthesis; sulfite from sulfate: step 1/3.</text>
</comment>
<evidence type="ECO:0000256" key="1">
    <source>
        <dbReference type="ARBA" id="ARBA00005048"/>
    </source>
</evidence>
<dbReference type="InterPro" id="IPR014729">
    <property type="entry name" value="Rossmann-like_a/b/a_fold"/>
</dbReference>
<evidence type="ECO:0000259" key="3">
    <source>
        <dbReference type="Pfam" id="PF14306"/>
    </source>
</evidence>
<gene>
    <name evidence="4" type="ORF">MNB_SM-6-293</name>
</gene>
<protein>
    <submittedName>
        <fullName evidence="4">Sulfate adenylyltransferase</fullName>
        <ecNumber evidence="4">2.7.7.4</ecNumber>
    </submittedName>
</protein>
<dbReference type="PANTHER" id="PTHR43509:SF1">
    <property type="entry name" value="SULFATE ADENYLYLTRANSFERASE"/>
    <property type="match status" value="1"/>
</dbReference>
<dbReference type="AlphaFoldDB" id="A0A1W1CVZ8"/>
<dbReference type="EMBL" id="FPHK01000138">
    <property type="protein sequence ID" value="SFV69959.1"/>
    <property type="molecule type" value="Genomic_DNA"/>
</dbReference>
<proteinExistence type="predicted"/>
<accession>A0A1W1CVZ8</accession>
<dbReference type="InterPro" id="IPR024951">
    <property type="entry name" value="Sulfurylase_cat_dom"/>
</dbReference>
<dbReference type="GO" id="GO:0004781">
    <property type="term" value="F:sulfate adenylyltransferase (ATP) activity"/>
    <property type="evidence" value="ECO:0007669"/>
    <property type="project" value="UniProtKB-EC"/>
</dbReference>
<dbReference type="SUPFAM" id="SSF88697">
    <property type="entry name" value="PUA domain-like"/>
    <property type="match status" value="1"/>
</dbReference>
<dbReference type="SUPFAM" id="SSF52374">
    <property type="entry name" value="Nucleotidylyl transferase"/>
    <property type="match status" value="1"/>
</dbReference>